<reference evidence="2 3" key="1">
    <citation type="submission" date="2014-07" db="EMBL/GenBank/DDBJ databases">
        <title>Genome Sequencing of Dermacoccus nishinomiyaensis.</title>
        <authorList>
            <person name="Hong K.W."/>
            <person name="Chan K.G."/>
        </authorList>
    </citation>
    <scope>NUCLEOTIDE SEQUENCE [LARGE SCALE GENOMIC DNA]</scope>
    <source>
        <strain evidence="2 3">M25</strain>
    </source>
</reference>
<dbReference type="GeneID" id="41839996"/>
<proteinExistence type="predicted"/>
<dbReference type="Gene3D" id="3.10.180.10">
    <property type="entry name" value="2,3-Dihydroxybiphenyl 1,2-Dioxygenase, domain 1"/>
    <property type="match status" value="2"/>
</dbReference>
<organism evidence="2 3">
    <name type="scientific">Dermacoccus nishinomiyaensis</name>
    <dbReference type="NCBI Taxonomy" id="1274"/>
    <lineage>
        <taxon>Bacteria</taxon>
        <taxon>Bacillati</taxon>
        <taxon>Actinomycetota</taxon>
        <taxon>Actinomycetes</taxon>
        <taxon>Micrococcales</taxon>
        <taxon>Dermacoccaceae</taxon>
        <taxon>Dermacoccus</taxon>
    </lineage>
</organism>
<sequence length="266" mass="28976">MPTRTTNWPAGTPNWVDCSFDHMHRAKDFYAKLFGWEIREGGDDMGGYAVALKHHHTAAGLAPRMQPDVPSAWSTFFASDDVDATAGAIRDAGGRTLVEPMDVPNTGRMAFFQDPEGAAFGVWQGGEHPGFGIFNEPGSVGWNDLMTRDLEGAKSFYGKVFGFSYEEMGSDYVTIKRASDGEVVAGMHLATQLPDDVPANWLTHFVVADRDSTVAIVEELDGEVLMSFDTPFGPEATIRGPEGETFNVIAFSPEAENEAENDRDAV</sequence>
<dbReference type="PROSITE" id="PS51819">
    <property type="entry name" value="VOC"/>
    <property type="match status" value="1"/>
</dbReference>
<evidence type="ECO:0000313" key="2">
    <source>
        <dbReference type="EMBL" id="AIF39937.1"/>
    </source>
</evidence>
<dbReference type="EMBL" id="CP008889">
    <property type="protein sequence ID" value="AIF39937.1"/>
    <property type="molecule type" value="Genomic_DNA"/>
</dbReference>
<dbReference type="Proteomes" id="UP000027986">
    <property type="component" value="Chromosome"/>
</dbReference>
<dbReference type="Pfam" id="PF00903">
    <property type="entry name" value="Glyoxalase"/>
    <property type="match status" value="2"/>
</dbReference>
<dbReference type="InterPro" id="IPR052164">
    <property type="entry name" value="Anthracycline_SecMetBiosynth"/>
</dbReference>
<dbReference type="SUPFAM" id="SSF54593">
    <property type="entry name" value="Glyoxalase/Bleomycin resistance protein/Dihydroxybiphenyl dioxygenase"/>
    <property type="match status" value="2"/>
</dbReference>
<dbReference type="OrthoDB" id="9793039at2"/>
<dbReference type="PANTHER" id="PTHR33993:SF10">
    <property type="entry name" value="CONSERVED PROTEIN"/>
    <property type="match status" value="1"/>
</dbReference>
<dbReference type="eggNOG" id="COG3324">
    <property type="taxonomic scope" value="Bacteria"/>
</dbReference>
<dbReference type="InterPro" id="IPR037523">
    <property type="entry name" value="VOC_core"/>
</dbReference>
<protein>
    <recommendedName>
        <fullName evidence="1">VOC domain-containing protein</fullName>
    </recommendedName>
</protein>
<dbReference type="RefSeq" id="WP_038566587.1">
    <property type="nucleotide sequence ID" value="NZ_CP008889.1"/>
</dbReference>
<feature type="domain" description="VOC" evidence="1">
    <location>
        <begin position="12"/>
        <end position="125"/>
    </location>
</feature>
<dbReference type="CDD" id="cd07247">
    <property type="entry name" value="SgaA_N_like"/>
    <property type="match status" value="2"/>
</dbReference>
<name>A0A075JF92_9MICO</name>
<evidence type="ECO:0000259" key="1">
    <source>
        <dbReference type="PROSITE" id="PS51819"/>
    </source>
</evidence>
<dbReference type="AlphaFoldDB" id="A0A075JF92"/>
<accession>A0A075JF92</accession>
<keyword evidence="3" id="KW-1185">Reference proteome</keyword>
<dbReference type="KEGG" id="dni:HX89_01905"/>
<evidence type="ECO:0000313" key="3">
    <source>
        <dbReference type="Proteomes" id="UP000027986"/>
    </source>
</evidence>
<dbReference type="HOGENOM" id="CLU_069623_2_0_11"/>
<dbReference type="InterPro" id="IPR029068">
    <property type="entry name" value="Glyas_Bleomycin-R_OHBP_Dase"/>
</dbReference>
<dbReference type="PANTHER" id="PTHR33993">
    <property type="entry name" value="GLYOXALASE-RELATED"/>
    <property type="match status" value="1"/>
</dbReference>
<gene>
    <name evidence="2" type="ORF">HX89_01905</name>
</gene>
<dbReference type="InterPro" id="IPR004360">
    <property type="entry name" value="Glyas_Fos-R_dOase_dom"/>
</dbReference>